<dbReference type="PROSITE" id="PS51257">
    <property type="entry name" value="PROKAR_LIPOPROTEIN"/>
    <property type="match status" value="1"/>
</dbReference>
<dbReference type="PROSITE" id="PS51094">
    <property type="entry name" value="PTS_EIIA_TYPE_2"/>
    <property type="match status" value="1"/>
</dbReference>
<dbReference type="Gene3D" id="3.40.930.10">
    <property type="entry name" value="Mannitol-specific EII, Chain A"/>
    <property type="match status" value="1"/>
</dbReference>
<dbReference type="AlphaFoldDB" id="A0A919KGT5"/>
<reference evidence="2" key="2">
    <citation type="submission" date="2020-09" db="EMBL/GenBank/DDBJ databases">
        <authorList>
            <person name="Sun Q."/>
            <person name="Ohkuma M."/>
        </authorList>
    </citation>
    <scope>NUCLEOTIDE SEQUENCE</scope>
    <source>
        <strain evidence="2">JCM 13306</strain>
    </source>
</reference>
<dbReference type="CDD" id="cd00211">
    <property type="entry name" value="PTS_IIA_fru"/>
    <property type="match status" value="1"/>
</dbReference>
<dbReference type="InterPro" id="IPR002178">
    <property type="entry name" value="PTS_EIIA_type-2_dom"/>
</dbReference>
<dbReference type="PANTHER" id="PTHR47738">
    <property type="entry name" value="PTS SYSTEM FRUCTOSE-LIKE EIIA COMPONENT-RELATED"/>
    <property type="match status" value="1"/>
</dbReference>
<evidence type="ECO:0000313" key="3">
    <source>
        <dbReference type="Proteomes" id="UP000623958"/>
    </source>
</evidence>
<protein>
    <submittedName>
        <fullName evidence="2">PTS fructose transporter subunit IIA</fullName>
    </submittedName>
</protein>
<dbReference type="PROSITE" id="PS00372">
    <property type="entry name" value="PTS_EIIA_TYPE_2_HIS"/>
    <property type="match status" value="1"/>
</dbReference>
<evidence type="ECO:0000259" key="1">
    <source>
        <dbReference type="PROSITE" id="PS51094"/>
    </source>
</evidence>
<dbReference type="Pfam" id="PF00359">
    <property type="entry name" value="PTS_EIIA_2"/>
    <property type="match status" value="1"/>
</dbReference>
<feature type="domain" description="PTS EIIA type-2" evidence="1">
    <location>
        <begin position="1"/>
        <end position="138"/>
    </location>
</feature>
<name>A0A919KGT5_9XANT</name>
<dbReference type="InterPro" id="IPR051541">
    <property type="entry name" value="PTS_SugarTrans_NitroReg"/>
</dbReference>
<gene>
    <name evidence="2" type="primary">ptsN</name>
    <name evidence="2" type="ORF">GCM10009090_05480</name>
</gene>
<comment type="caution">
    <text evidence="2">The sequence shown here is derived from an EMBL/GenBank/DDBJ whole genome shotgun (WGS) entry which is preliminary data.</text>
</comment>
<dbReference type="Proteomes" id="UP000623958">
    <property type="component" value="Unassembled WGS sequence"/>
</dbReference>
<dbReference type="GO" id="GO:0030295">
    <property type="term" value="F:protein kinase activator activity"/>
    <property type="evidence" value="ECO:0007669"/>
    <property type="project" value="TreeGrafter"/>
</dbReference>
<evidence type="ECO:0000313" key="2">
    <source>
        <dbReference type="EMBL" id="GHH48092.1"/>
    </source>
</evidence>
<keyword evidence="3" id="KW-1185">Reference proteome</keyword>
<organism evidence="2 3">
    <name type="scientific">Xanthomonas boreopolis</name>
    <dbReference type="NCBI Taxonomy" id="86183"/>
    <lineage>
        <taxon>Bacteria</taxon>
        <taxon>Pseudomonadati</taxon>
        <taxon>Pseudomonadota</taxon>
        <taxon>Gammaproteobacteria</taxon>
        <taxon>Lysobacterales</taxon>
        <taxon>Lysobacteraceae</taxon>
        <taxon>Xanthomonas</taxon>
    </lineage>
</organism>
<dbReference type="SUPFAM" id="SSF55804">
    <property type="entry name" value="Phoshotransferase/anion transport protein"/>
    <property type="match status" value="1"/>
</dbReference>
<dbReference type="InterPro" id="IPR016152">
    <property type="entry name" value="PTrfase/Anion_transptr"/>
</dbReference>
<reference evidence="2" key="1">
    <citation type="journal article" date="2014" name="Int. J. Syst. Evol. Microbiol.">
        <title>Complete genome sequence of Corynebacterium casei LMG S-19264T (=DSM 44701T), isolated from a smear-ripened cheese.</title>
        <authorList>
            <consortium name="US DOE Joint Genome Institute (JGI-PGF)"/>
            <person name="Walter F."/>
            <person name="Albersmeier A."/>
            <person name="Kalinowski J."/>
            <person name="Ruckert C."/>
        </authorList>
    </citation>
    <scope>NUCLEOTIDE SEQUENCE</scope>
    <source>
        <strain evidence="2">JCM 13306</strain>
    </source>
</reference>
<dbReference type="EMBL" id="BNBA01000003">
    <property type="protein sequence ID" value="GHH48092.1"/>
    <property type="molecule type" value="Genomic_DNA"/>
</dbReference>
<accession>A0A919KGT5</accession>
<dbReference type="PANTHER" id="PTHR47738:SF1">
    <property type="entry name" value="NITROGEN REGULATORY PROTEIN"/>
    <property type="match status" value="1"/>
</dbReference>
<sequence length="143" mass="15202">MAAVRTVVSPAADRESVLGLAAGLLACRQAGSDELLASLREREALCSTAIGHGIAIPHGRCPGLSEPRGALIRLQRPIDFGAAEPVDLLFAMAVPGHYTHEHLMLLSELAEHFSDPAFRDALRRAPDETALLHLLSTHTPGVC</sequence>
<proteinExistence type="predicted"/>